<reference evidence="1 2" key="1">
    <citation type="journal article" date="2020" name="Nature">
        <title>Six reference-quality genomes reveal evolution of bat adaptations.</title>
        <authorList>
            <person name="Jebb D."/>
            <person name="Huang Z."/>
            <person name="Pippel M."/>
            <person name="Hughes G.M."/>
            <person name="Lavrichenko K."/>
            <person name="Devanna P."/>
            <person name="Winkler S."/>
            <person name="Jermiin L.S."/>
            <person name="Skirmuntt E.C."/>
            <person name="Katzourakis A."/>
            <person name="Burkitt-Gray L."/>
            <person name="Ray D.A."/>
            <person name="Sullivan K.A.M."/>
            <person name="Roscito J.G."/>
            <person name="Kirilenko B.M."/>
            <person name="Davalos L.M."/>
            <person name="Corthals A.P."/>
            <person name="Power M.L."/>
            <person name="Jones G."/>
            <person name="Ransome R.D."/>
            <person name="Dechmann D.K.N."/>
            <person name="Locatelli A.G."/>
            <person name="Puechmaille S.J."/>
            <person name="Fedrigo O."/>
            <person name="Jarvis E.D."/>
            <person name="Hiller M."/>
            <person name="Vernes S.C."/>
            <person name="Myers E.W."/>
            <person name="Teeling E.C."/>
        </authorList>
    </citation>
    <scope>NUCLEOTIDE SEQUENCE [LARGE SCALE GENOMIC DNA]</scope>
    <source>
        <tissue evidence="1">Muscle</tissue>
    </source>
</reference>
<sequence>MGGGHPGTFPVEKDTFPGTWSSPCHLLPHPFTGVGVVHPVEPWKPALRLHTPPAAQLLAHWDPVCPAPRHPWQAGVLQPPVPHLDNASDRGFLVGSRSLRTQPLRSISGPFSALTLVHSDGLAVTTVPLWMEKPSRVLLSSVRSEECGQGDRETGAMDWGKCEGVTAGPLGLRCDLNSLAQRFFFLVL</sequence>
<dbReference type="Proteomes" id="UP000664940">
    <property type="component" value="Unassembled WGS sequence"/>
</dbReference>
<name>A0A834EVX9_9CHIR</name>
<proteinExistence type="predicted"/>
<evidence type="ECO:0000313" key="1">
    <source>
        <dbReference type="EMBL" id="KAF6131164.1"/>
    </source>
</evidence>
<dbReference type="EMBL" id="JABVXQ010000001">
    <property type="protein sequence ID" value="KAF6131164.1"/>
    <property type="molecule type" value="Genomic_DNA"/>
</dbReference>
<organism evidence="1 2">
    <name type="scientific">Phyllostomus discolor</name>
    <name type="common">pale spear-nosed bat</name>
    <dbReference type="NCBI Taxonomy" id="89673"/>
    <lineage>
        <taxon>Eukaryota</taxon>
        <taxon>Metazoa</taxon>
        <taxon>Chordata</taxon>
        <taxon>Craniata</taxon>
        <taxon>Vertebrata</taxon>
        <taxon>Euteleostomi</taxon>
        <taxon>Mammalia</taxon>
        <taxon>Eutheria</taxon>
        <taxon>Laurasiatheria</taxon>
        <taxon>Chiroptera</taxon>
        <taxon>Yangochiroptera</taxon>
        <taxon>Phyllostomidae</taxon>
        <taxon>Phyllostominae</taxon>
        <taxon>Phyllostomus</taxon>
    </lineage>
</organism>
<gene>
    <name evidence="1" type="ORF">HJG60_008036</name>
</gene>
<accession>A0A834EVX9</accession>
<comment type="caution">
    <text evidence="1">The sequence shown here is derived from an EMBL/GenBank/DDBJ whole genome shotgun (WGS) entry which is preliminary data.</text>
</comment>
<dbReference type="AlphaFoldDB" id="A0A834EVX9"/>
<evidence type="ECO:0000313" key="2">
    <source>
        <dbReference type="Proteomes" id="UP000664940"/>
    </source>
</evidence>
<protein>
    <submittedName>
        <fullName evidence="1">Uncharacterized protein</fullName>
    </submittedName>
</protein>